<dbReference type="AlphaFoldDB" id="X0YM75"/>
<organism evidence="1">
    <name type="scientific">marine sediment metagenome</name>
    <dbReference type="NCBI Taxonomy" id="412755"/>
    <lineage>
        <taxon>unclassified sequences</taxon>
        <taxon>metagenomes</taxon>
        <taxon>ecological metagenomes</taxon>
    </lineage>
</organism>
<evidence type="ECO:0000313" key="1">
    <source>
        <dbReference type="EMBL" id="GAG48047.1"/>
    </source>
</evidence>
<feature type="non-terminal residue" evidence="1">
    <location>
        <position position="103"/>
    </location>
</feature>
<gene>
    <name evidence="1" type="ORF">S01H1_85177</name>
</gene>
<reference evidence="1" key="1">
    <citation type="journal article" date="2014" name="Front. Microbiol.">
        <title>High frequency of phylogenetically diverse reductive dehalogenase-homologous genes in deep subseafloor sedimentary metagenomes.</title>
        <authorList>
            <person name="Kawai M."/>
            <person name="Futagami T."/>
            <person name="Toyoda A."/>
            <person name="Takaki Y."/>
            <person name="Nishi S."/>
            <person name="Hori S."/>
            <person name="Arai W."/>
            <person name="Tsubouchi T."/>
            <person name="Morono Y."/>
            <person name="Uchiyama I."/>
            <person name="Ito T."/>
            <person name="Fujiyama A."/>
            <person name="Inagaki F."/>
            <person name="Takami H."/>
        </authorList>
    </citation>
    <scope>NUCLEOTIDE SEQUENCE</scope>
    <source>
        <strain evidence="1">Expedition CK06-06</strain>
    </source>
</reference>
<protein>
    <submittedName>
        <fullName evidence="1">Uncharacterized protein</fullName>
    </submittedName>
</protein>
<sequence length="103" mass="11061">YTPAEWAALDPAARSRIARRIGRGVRPDAAWRVSLAAQRRLAALSYAGLPGAWARLLGRIAAGTGLSRQAGRIMRAQLEWPMELEGSAEAFERLGTKGGSFLG</sequence>
<dbReference type="EMBL" id="BARS01058391">
    <property type="protein sequence ID" value="GAG48047.1"/>
    <property type="molecule type" value="Genomic_DNA"/>
</dbReference>
<proteinExistence type="predicted"/>
<comment type="caution">
    <text evidence="1">The sequence shown here is derived from an EMBL/GenBank/DDBJ whole genome shotgun (WGS) entry which is preliminary data.</text>
</comment>
<name>X0YM75_9ZZZZ</name>
<accession>X0YM75</accession>
<feature type="non-terminal residue" evidence="1">
    <location>
        <position position="1"/>
    </location>
</feature>